<name>A0A194QQS6_PAPMA</name>
<dbReference type="InParanoid" id="A0A194QQS6"/>
<sequence length="41" mass="4717">MRTELVYRNQYVAVAKAIAGRELGKRGRGDDVRRMLMPPIQ</sequence>
<dbReference type="EMBL" id="KQ461175">
    <property type="protein sequence ID" value="KPJ07858.1"/>
    <property type="molecule type" value="Genomic_DNA"/>
</dbReference>
<organism evidence="1 2">
    <name type="scientific">Papilio machaon</name>
    <name type="common">Old World swallowtail butterfly</name>
    <dbReference type="NCBI Taxonomy" id="76193"/>
    <lineage>
        <taxon>Eukaryota</taxon>
        <taxon>Metazoa</taxon>
        <taxon>Ecdysozoa</taxon>
        <taxon>Arthropoda</taxon>
        <taxon>Hexapoda</taxon>
        <taxon>Insecta</taxon>
        <taxon>Pterygota</taxon>
        <taxon>Neoptera</taxon>
        <taxon>Endopterygota</taxon>
        <taxon>Lepidoptera</taxon>
        <taxon>Glossata</taxon>
        <taxon>Ditrysia</taxon>
        <taxon>Papilionoidea</taxon>
        <taxon>Papilionidae</taxon>
        <taxon>Papilioninae</taxon>
        <taxon>Papilio</taxon>
    </lineage>
</organism>
<accession>A0A194QQS6</accession>
<evidence type="ECO:0000313" key="2">
    <source>
        <dbReference type="Proteomes" id="UP000053240"/>
    </source>
</evidence>
<evidence type="ECO:0000313" key="1">
    <source>
        <dbReference type="EMBL" id="KPJ07858.1"/>
    </source>
</evidence>
<reference evidence="1 2" key="1">
    <citation type="journal article" date="2015" name="Nat. Commun.">
        <title>Outbred genome sequencing and CRISPR/Cas9 gene editing in butterflies.</title>
        <authorList>
            <person name="Li X."/>
            <person name="Fan D."/>
            <person name="Zhang W."/>
            <person name="Liu G."/>
            <person name="Zhang L."/>
            <person name="Zhao L."/>
            <person name="Fang X."/>
            <person name="Chen L."/>
            <person name="Dong Y."/>
            <person name="Chen Y."/>
            <person name="Ding Y."/>
            <person name="Zhao R."/>
            <person name="Feng M."/>
            <person name="Zhu Y."/>
            <person name="Feng Y."/>
            <person name="Jiang X."/>
            <person name="Zhu D."/>
            <person name="Xiang H."/>
            <person name="Feng X."/>
            <person name="Li S."/>
            <person name="Wang J."/>
            <person name="Zhang G."/>
            <person name="Kronforst M.R."/>
            <person name="Wang W."/>
        </authorList>
    </citation>
    <scope>NUCLEOTIDE SEQUENCE [LARGE SCALE GENOMIC DNA]</scope>
    <source>
        <strain evidence="1">Ya'a_city_454_Pm</strain>
        <tissue evidence="1">Whole body</tissue>
    </source>
</reference>
<gene>
    <name evidence="1" type="ORF">RR48_12700</name>
</gene>
<protein>
    <submittedName>
        <fullName evidence="1">Uncharacterized protein</fullName>
    </submittedName>
</protein>
<dbReference type="AlphaFoldDB" id="A0A194QQS6"/>
<proteinExistence type="predicted"/>
<dbReference type="Proteomes" id="UP000053240">
    <property type="component" value="Unassembled WGS sequence"/>
</dbReference>
<keyword evidence="2" id="KW-1185">Reference proteome</keyword>